<keyword evidence="1" id="KW-0472">Membrane</keyword>
<dbReference type="EMBL" id="GBHO01010814">
    <property type="protein sequence ID" value="JAG32790.1"/>
    <property type="molecule type" value="Transcribed_RNA"/>
</dbReference>
<dbReference type="AlphaFoldDB" id="A0A0A9YT91"/>
<accession>A0A0A9YT91</accession>
<reference evidence="2" key="1">
    <citation type="journal article" date="2014" name="PLoS ONE">
        <title>Transcriptome-Based Identification of ABC Transporters in the Western Tarnished Plant Bug Lygus hesperus.</title>
        <authorList>
            <person name="Hull J.J."/>
            <person name="Chaney K."/>
            <person name="Geib S.M."/>
            <person name="Fabrick J.A."/>
            <person name="Brent C.S."/>
            <person name="Walsh D."/>
            <person name="Lavine L.C."/>
        </authorList>
    </citation>
    <scope>NUCLEOTIDE SEQUENCE</scope>
</reference>
<keyword evidence="1" id="KW-0812">Transmembrane</keyword>
<gene>
    <name evidence="2" type="ORF">CM83_35943</name>
</gene>
<reference evidence="2" key="2">
    <citation type="submission" date="2014-07" db="EMBL/GenBank/DDBJ databases">
        <authorList>
            <person name="Hull J."/>
        </authorList>
    </citation>
    <scope>NUCLEOTIDE SEQUENCE</scope>
</reference>
<evidence type="ECO:0000256" key="1">
    <source>
        <dbReference type="SAM" id="Phobius"/>
    </source>
</evidence>
<sequence>KPPPNPPPPPLNAELNKYELFRSDAESDDNKNVRFVARMRNSREKSSARPSDHEETFNSTFFYDFDLIFRRTFFQTSMIIMISIADFPFKKRFLTPRINFCFGLLRPSTPTHTETTDYHNKHLTTIQILNGDRIPKSIFKNDRTKPTSYSDLQEKKS</sequence>
<name>A0A0A9YT91_LYGHE</name>
<organism evidence="2">
    <name type="scientific">Lygus hesperus</name>
    <name type="common">Western plant bug</name>
    <dbReference type="NCBI Taxonomy" id="30085"/>
    <lineage>
        <taxon>Eukaryota</taxon>
        <taxon>Metazoa</taxon>
        <taxon>Ecdysozoa</taxon>
        <taxon>Arthropoda</taxon>
        <taxon>Hexapoda</taxon>
        <taxon>Insecta</taxon>
        <taxon>Pterygota</taxon>
        <taxon>Neoptera</taxon>
        <taxon>Paraneoptera</taxon>
        <taxon>Hemiptera</taxon>
        <taxon>Heteroptera</taxon>
        <taxon>Panheteroptera</taxon>
        <taxon>Cimicomorpha</taxon>
        <taxon>Miridae</taxon>
        <taxon>Mirini</taxon>
        <taxon>Lygus</taxon>
    </lineage>
</organism>
<proteinExistence type="predicted"/>
<feature type="transmembrane region" description="Helical" evidence="1">
    <location>
        <begin position="68"/>
        <end position="89"/>
    </location>
</feature>
<feature type="non-terminal residue" evidence="2">
    <location>
        <position position="1"/>
    </location>
</feature>
<evidence type="ECO:0000313" key="2">
    <source>
        <dbReference type="EMBL" id="JAG32790.1"/>
    </source>
</evidence>
<protein>
    <submittedName>
        <fullName evidence="2">Uncharacterized protein</fullName>
    </submittedName>
</protein>
<keyword evidence="1" id="KW-1133">Transmembrane helix</keyword>